<evidence type="ECO:0000313" key="3">
    <source>
        <dbReference type="EMBL" id="AFG68287.1"/>
    </source>
</evidence>
<dbReference type="EMBL" id="FJ070001">
    <property type="protein sequence ID" value="AFG68287.1"/>
    <property type="molecule type" value="Genomic_DNA"/>
</dbReference>
<dbReference type="PANTHER" id="PTHR33143:SF6">
    <property type="entry name" value="OS08G0102900 PROTEIN"/>
    <property type="match status" value="1"/>
</dbReference>
<name>H9X1Z4_PINTA</name>
<feature type="non-terminal residue" evidence="3">
    <location>
        <position position="135"/>
    </location>
</feature>
<accession>H9X1Z4</accession>
<sequence>GMAYRPPVIIYTRSPEVIHTEAGEFMTLVQRLTGPVDTHGNSSMPSASLWTQSQTCPTSLPGNPNMVQVVASPRPPCGGPDFPVKEDNSITTLSNLCEFSGNDPSQYSNMQSLLSPTIRYGSMSPLSPNFFLPSP</sequence>
<evidence type="ECO:0000256" key="1">
    <source>
        <dbReference type="SAM" id="MobiDB-lite"/>
    </source>
</evidence>
<proteinExistence type="predicted"/>
<dbReference type="AlphaFoldDB" id="H9X1Z4"/>
<feature type="non-terminal residue" evidence="3">
    <location>
        <position position="1"/>
    </location>
</feature>
<organism evidence="3">
    <name type="scientific">Pinus taeda</name>
    <name type="common">Loblolly pine</name>
    <dbReference type="NCBI Taxonomy" id="3352"/>
    <lineage>
        <taxon>Eukaryota</taxon>
        <taxon>Viridiplantae</taxon>
        <taxon>Streptophyta</taxon>
        <taxon>Embryophyta</taxon>
        <taxon>Tracheophyta</taxon>
        <taxon>Spermatophyta</taxon>
        <taxon>Pinopsida</taxon>
        <taxon>Pinidae</taxon>
        <taxon>Conifers I</taxon>
        <taxon>Pinales</taxon>
        <taxon>Pinaceae</taxon>
        <taxon>Pinus</taxon>
        <taxon>Pinus subgen. Pinus</taxon>
    </lineage>
</organism>
<evidence type="ECO:0000259" key="2">
    <source>
        <dbReference type="Pfam" id="PF05678"/>
    </source>
</evidence>
<reference evidence="3" key="1">
    <citation type="submission" date="2008-08" db="EMBL/GenBank/DDBJ databases">
        <title>Nucleotide Diversity and Divergence in the Loblolly Pine Gene Space.</title>
        <authorList>
            <person name="Neale D.B."/>
            <person name="Wegrzyn J.L."/>
            <person name="Lee J.M."/>
            <person name="Eckert A.J."/>
            <person name="Liechty J.D."/>
            <person name="Stevens K.A."/>
            <person name="Langley C.H."/>
        </authorList>
    </citation>
    <scope>NUCLEOTIDE SEQUENCE</scope>
    <source>
        <strain evidence="3">1574</strain>
        <tissue evidence="3">Megagametophyte</tissue>
    </source>
</reference>
<dbReference type="Pfam" id="PF05678">
    <property type="entry name" value="VQ"/>
    <property type="match status" value="1"/>
</dbReference>
<feature type="region of interest" description="Disordered" evidence="1">
    <location>
        <begin position="37"/>
        <end position="65"/>
    </location>
</feature>
<dbReference type="InterPro" id="IPR008889">
    <property type="entry name" value="VQ"/>
</dbReference>
<dbReference type="PANTHER" id="PTHR33143">
    <property type="entry name" value="F16F4.1 PROTEIN-RELATED"/>
    <property type="match status" value="1"/>
</dbReference>
<gene>
    <name evidence="3" type="ORF">0_3004_01</name>
</gene>
<dbReference type="InterPro" id="IPR039607">
    <property type="entry name" value="VQ_8/17/18/20/21/25"/>
</dbReference>
<dbReference type="GO" id="GO:0005634">
    <property type="term" value="C:nucleus"/>
    <property type="evidence" value="ECO:0007669"/>
    <property type="project" value="TreeGrafter"/>
</dbReference>
<feature type="compositionally biased region" description="Polar residues" evidence="1">
    <location>
        <begin position="39"/>
        <end position="65"/>
    </location>
</feature>
<feature type="domain" description="VQ" evidence="2">
    <location>
        <begin position="14"/>
        <end position="35"/>
    </location>
</feature>
<protein>
    <recommendedName>
        <fullName evidence="2">VQ domain-containing protein</fullName>
    </recommendedName>
</protein>